<dbReference type="AlphaFoldDB" id="A0A7K0K247"/>
<dbReference type="Proteomes" id="UP000442535">
    <property type="component" value="Unassembled WGS sequence"/>
</dbReference>
<dbReference type="Pfam" id="PF02518">
    <property type="entry name" value="HATPase_c"/>
    <property type="match status" value="1"/>
</dbReference>
<feature type="domain" description="Histidine kinase/HSP90-like ATPase" evidence="10">
    <location>
        <begin position="316"/>
        <end position="405"/>
    </location>
</feature>
<accession>A0A7K0K247</accession>
<evidence type="ECO:0000256" key="4">
    <source>
        <dbReference type="ARBA" id="ARBA00022679"/>
    </source>
</evidence>
<dbReference type="PANTHER" id="PTHR24421:SF10">
    <property type="entry name" value="NITRATE_NITRITE SENSOR PROTEIN NARQ"/>
    <property type="match status" value="1"/>
</dbReference>
<dbReference type="EC" id="2.7.13.3" evidence="2"/>
<keyword evidence="9" id="KW-0472">Membrane</keyword>
<keyword evidence="7" id="KW-0067">ATP-binding</keyword>
<keyword evidence="6" id="KW-0418">Kinase</keyword>
<evidence type="ECO:0000256" key="2">
    <source>
        <dbReference type="ARBA" id="ARBA00012438"/>
    </source>
</evidence>
<evidence type="ECO:0000313" key="13">
    <source>
        <dbReference type="Proteomes" id="UP000442535"/>
    </source>
</evidence>
<evidence type="ECO:0000259" key="11">
    <source>
        <dbReference type="Pfam" id="PF07730"/>
    </source>
</evidence>
<feature type="domain" description="Signal transduction histidine kinase subgroup 3 dimerisation and phosphoacceptor" evidence="11">
    <location>
        <begin position="210"/>
        <end position="269"/>
    </location>
</feature>
<dbReference type="InterPro" id="IPR050482">
    <property type="entry name" value="Sensor_HK_TwoCompSys"/>
</dbReference>
<evidence type="ECO:0000256" key="8">
    <source>
        <dbReference type="ARBA" id="ARBA00023012"/>
    </source>
</evidence>
<organism evidence="12 13">
    <name type="scientific">Mobiluncus porci</name>
    <dbReference type="NCBI Taxonomy" id="2652278"/>
    <lineage>
        <taxon>Bacteria</taxon>
        <taxon>Bacillati</taxon>
        <taxon>Actinomycetota</taxon>
        <taxon>Actinomycetes</taxon>
        <taxon>Actinomycetales</taxon>
        <taxon>Actinomycetaceae</taxon>
        <taxon>Mobiluncus</taxon>
    </lineage>
</organism>
<evidence type="ECO:0000256" key="3">
    <source>
        <dbReference type="ARBA" id="ARBA00022553"/>
    </source>
</evidence>
<evidence type="ECO:0000256" key="5">
    <source>
        <dbReference type="ARBA" id="ARBA00022741"/>
    </source>
</evidence>
<dbReference type="GO" id="GO:0000155">
    <property type="term" value="F:phosphorelay sensor kinase activity"/>
    <property type="evidence" value="ECO:0007669"/>
    <property type="project" value="InterPro"/>
</dbReference>
<evidence type="ECO:0000256" key="7">
    <source>
        <dbReference type="ARBA" id="ARBA00022840"/>
    </source>
</evidence>
<keyword evidence="9" id="KW-0812">Transmembrane</keyword>
<dbReference type="EMBL" id="VUMY01000007">
    <property type="protein sequence ID" value="MST49542.1"/>
    <property type="molecule type" value="Genomic_DNA"/>
</dbReference>
<dbReference type="GO" id="GO:0046983">
    <property type="term" value="F:protein dimerization activity"/>
    <property type="evidence" value="ECO:0007669"/>
    <property type="project" value="InterPro"/>
</dbReference>
<gene>
    <name evidence="12" type="ORF">FYJ63_04745</name>
</gene>
<dbReference type="InterPro" id="IPR003594">
    <property type="entry name" value="HATPase_dom"/>
</dbReference>
<feature type="transmembrane region" description="Helical" evidence="9">
    <location>
        <begin position="157"/>
        <end position="175"/>
    </location>
</feature>
<dbReference type="InterPro" id="IPR011712">
    <property type="entry name" value="Sig_transdc_His_kin_sub3_dim/P"/>
</dbReference>
<keyword evidence="4" id="KW-0808">Transferase</keyword>
<comment type="caution">
    <text evidence="12">The sequence shown here is derived from an EMBL/GenBank/DDBJ whole genome shotgun (WGS) entry which is preliminary data.</text>
</comment>
<keyword evidence="3" id="KW-0597">Phosphoprotein</keyword>
<keyword evidence="9" id="KW-1133">Transmembrane helix</keyword>
<evidence type="ECO:0000256" key="9">
    <source>
        <dbReference type="SAM" id="Phobius"/>
    </source>
</evidence>
<dbReference type="CDD" id="cd16917">
    <property type="entry name" value="HATPase_UhpB-NarQ-NarX-like"/>
    <property type="match status" value="1"/>
</dbReference>
<evidence type="ECO:0000259" key="10">
    <source>
        <dbReference type="Pfam" id="PF02518"/>
    </source>
</evidence>
<comment type="catalytic activity">
    <reaction evidence="1">
        <text>ATP + protein L-histidine = ADP + protein N-phospho-L-histidine.</text>
        <dbReference type="EC" id="2.7.13.3"/>
    </reaction>
</comment>
<dbReference type="Pfam" id="PF07730">
    <property type="entry name" value="HisKA_3"/>
    <property type="match status" value="1"/>
</dbReference>
<dbReference type="GO" id="GO:0005524">
    <property type="term" value="F:ATP binding"/>
    <property type="evidence" value="ECO:0007669"/>
    <property type="project" value="UniProtKB-KW"/>
</dbReference>
<feature type="transmembrane region" description="Helical" evidence="9">
    <location>
        <begin position="133"/>
        <end position="151"/>
    </location>
</feature>
<evidence type="ECO:0000313" key="12">
    <source>
        <dbReference type="EMBL" id="MST49542.1"/>
    </source>
</evidence>
<dbReference type="RefSeq" id="WP_154544343.1">
    <property type="nucleotide sequence ID" value="NZ_VUMY01000007.1"/>
</dbReference>
<dbReference type="Gene3D" id="1.20.5.1930">
    <property type="match status" value="1"/>
</dbReference>
<dbReference type="GO" id="GO:0016020">
    <property type="term" value="C:membrane"/>
    <property type="evidence" value="ECO:0007669"/>
    <property type="project" value="InterPro"/>
</dbReference>
<name>A0A7K0K247_9ACTO</name>
<dbReference type="InterPro" id="IPR036890">
    <property type="entry name" value="HATPase_C_sf"/>
</dbReference>
<sequence length="410" mass="44005">MNTDTHASSLFRSSVGGVKQAPSTTYRGGFFDQIYAAWIGNPEPVWIVGGLYAIYQILIGLRSEAAPVIVWLVSVLSCLAVLGRRKYWYLSVPLVLMAASIAAYGGDIALVMLAIYLLAFSCVCLFETKKTLVVLLVLGAGMIGASFYEYVTSGKTFLIPAITVFAFTCLSAALVRMRANSVVAKQKEQAILARLQGSESQARASEKATQMATTLHDSVGHSLTAIITLTEGLQADNGLQPETQEIVELINEYARSGLRQTRTLVTSIAEGKQDKTENHTLEEVRELTQGINQLGIYAKLEIAPGVPDSGAQIGLAYRIIREAITNTLKHATGATAVTVRLTATDADHLEVTVTDDGKQTDLHEHTPSSGYGLSKIRADLTSLGGQLTAGPDINGGWKLQALIPKEPAHD</sequence>
<keyword evidence="5" id="KW-0547">Nucleotide-binding</keyword>
<dbReference type="Gene3D" id="3.30.565.10">
    <property type="entry name" value="Histidine kinase-like ATPase, C-terminal domain"/>
    <property type="match status" value="1"/>
</dbReference>
<keyword evidence="8" id="KW-0902">Two-component regulatory system</keyword>
<feature type="transmembrane region" description="Helical" evidence="9">
    <location>
        <begin position="65"/>
        <end position="82"/>
    </location>
</feature>
<keyword evidence="13" id="KW-1185">Reference proteome</keyword>
<dbReference type="PANTHER" id="PTHR24421">
    <property type="entry name" value="NITRATE/NITRITE SENSOR PROTEIN NARX-RELATED"/>
    <property type="match status" value="1"/>
</dbReference>
<dbReference type="SUPFAM" id="SSF55874">
    <property type="entry name" value="ATPase domain of HSP90 chaperone/DNA topoisomerase II/histidine kinase"/>
    <property type="match status" value="1"/>
</dbReference>
<evidence type="ECO:0000256" key="6">
    <source>
        <dbReference type="ARBA" id="ARBA00022777"/>
    </source>
</evidence>
<reference evidence="12 13" key="1">
    <citation type="submission" date="2019-08" db="EMBL/GenBank/DDBJ databases">
        <title>In-depth cultivation of the pig gut microbiome towards novel bacterial diversity and tailored functional studies.</title>
        <authorList>
            <person name="Wylensek D."/>
            <person name="Hitch T.C.A."/>
            <person name="Clavel T."/>
        </authorList>
    </citation>
    <scope>NUCLEOTIDE SEQUENCE [LARGE SCALE GENOMIC DNA]</scope>
    <source>
        <strain evidence="12 13">RF-GAM-744-WT-7</strain>
    </source>
</reference>
<protein>
    <recommendedName>
        <fullName evidence="2">histidine kinase</fullName>
        <ecNumber evidence="2">2.7.13.3</ecNumber>
    </recommendedName>
</protein>
<proteinExistence type="predicted"/>
<evidence type="ECO:0000256" key="1">
    <source>
        <dbReference type="ARBA" id="ARBA00000085"/>
    </source>
</evidence>